<evidence type="ECO:0008006" key="3">
    <source>
        <dbReference type="Google" id="ProtNLM"/>
    </source>
</evidence>
<evidence type="ECO:0000313" key="1">
    <source>
        <dbReference type="EMBL" id="ADU21248.1"/>
    </source>
</evidence>
<dbReference type="InterPro" id="IPR025534">
    <property type="entry name" value="DUF4420"/>
</dbReference>
<dbReference type="STRING" id="697329.Rumal_0706"/>
<reference evidence="1 2" key="1">
    <citation type="journal article" date="2011" name="J. Bacteriol.">
        <title>Complete genome of the cellulolytic ruminal bacterium Ruminococcus albus 7.</title>
        <authorList>
            <person name="Suen G."/>
            <person name="Stevenson D.M."/>
            <person name="Bruce D.C."/>
            <person name="Chertkov O."/>
            <person name="Copeland A."/>
            <person name="Cheng J.F."/>
            <person name="Detter C."/>
            <person name="Detter J.C."/>
            <person name="Goodwin L.A."/>
            <person name="Han C.S."/>
            <person name="Hauser L.J."/>
            <person name="Ivanova N.N."/>
            <person name="Kyrpides N.C."/>
            <person name="Land M.L."/>
            <person name="Lapidus A."/>
            <person name="Lucas S."/>
            <person name="Ovchinnikova G."/>
            <person name="Pitluck S."/>
            <person name="Tapia R."/>
            <person name="Woyke T."/>
            <person name="Boyum J."/>
            <person name="Mead D."/>
            <person name="Weimer P.J."/>
        </authorList>
    </citation>
    <scope>NUCLEOTIDE SEQUENCE [LARGE SCALE GENOMIC DNA]</scope>
    <source>
        <strain evidence="2">ATCC 27210 / DSM 20455 / JCM 14654 / NCDO 2250 / 7</strain>
    </source>
</reference>
<name>E6UHK3_RUMA7</name>
<dbReference type="Pfam" id="PF14390">
    <property type="entry name" value="DUF4420"/>
    <property type="match status" value="1"/>
</dbReference>
<dbReference type="EMBL" id="CP002403">
    <property type="protein sequence ID" value="ADU21248.1"/>
    <property type="molecule type" value="Genomic_DNA"/>
</dbReference>
<dbReference type="AlphaFoldDB" id="E6UHK3"/>
<dbReference type="eggNOG" id="ENOG502Z9WJ">
    <property type="taxonomic scope" value="Bacteria"/>
</dbReference>
<protein>
    <recommendedName>
        <fullName evidence="3">PD-(D/E)XK family member</fullName>
    </recommendedName>
</protein>
<dbReference type="KEGG" id="ral:Rumal_0706"/>
<gene>
    <name evidence="1" type="ordered locus">Rumal_0706</name>
</gene>
<proteinExistence type="predicted"/>
<evidence type="ECO:0000313" key="2">
    <source>
        <dbReference type="Proteomes" id="UP000006919"/>
    </source>
</evidence>
<dbReference type="RefSeq" id="WP_013497434.1">
    <property type="nucleotide sequence ID" value="NC_014833.1"/>
</dbReference>
<sequence>MTTTEISDLWKVISVNTGVTTARRIDAEHPLDFFASYDEENRMQLLLISDILPVLPNSSKQILVRANPRNDGKFAICFSLTDSALKELFFSLTWDIMNCTYDISDRHVGINKAVSRFKKWQKMFAASKDKMSSTQVKGLIGELILLRDICIDKYGVKKAIEGWVGPLGTDQDFQFDDTWYEAKAVSASMDKVNISSFEQFESDKDGFLIVNRIENTSPLDPDSFTLKTLTQRIYDIISNDADLKSLFHMRLILYGYNETDDHYDESYKLIATEKYLVDEAFPKIIRSKLDASICDGSYEISIPAIQGWRIV</sequence>
<dbReference type="HOGENOM" id="CLU_069764_0_1_9"/>
<organism evidence="1 2">
    <name type="scientific">Ruminococcus albus (strain ATCC 27210 / DSM 20455 / JCM 14654 / NCDO 2250 / 7)</name>
    <dbReference type="NCBI Taxonomy" id="697329"/>
    <lineage>
        <taxon>Bacteria</taxon>
        <taxon>Bacillati</taxon>
        <taxon>Bacillota</taxon>
        <taxon>Clostridia</taxon>
        <taxon>Eubacteriales</taxon>
        <taxon>Oscillospiraceae</taxon>
        <taxon>Ruminococcus</taxon>
    </lineage>
</organism>
<dbReference type="Proteomes" id="UP000006919">
    <property type="component" value="Chromosome"/>
</dbReference>
<dbReference type="OrthoDB" id="1902020at2"/>
<accession>E6UHK3</accession>